<proteinExistence type="predicted"/>
<evidence type="ECO:0000313" key="1">
    <source>
        <dbReference type="EMBL" id="JAH21118.1"/>
    </source>
</evidence>
<name>A0A0E9QYE7_ANGAN</name>
<reference evidence="1" key="2">
    <citation type="journal article" date="2015" name="Fish Shellfish Immunol.">
        <title>Early steps in the European eel (Anguilla anguilla)-Vibrio vulnificus interaction in the gills: Role of the RtxA13 toxin.</title>
        <authorList>
            <person name="Callol A."/>
            <person name="Pajuelo D."/>
            <person name="Ebbesson L."/>
            <person name="Teles M."/>
            <person name="MacKenzie S."/>
            <person name="Amaro C."/>
        </authorList>
    </citation>
    <scope>NUCLEOTIDE SEQUENCE</scope>
</reference>
<dbReference type="EMBL" id="GBXM01087459">
    <property type="protein sequence ID" value="JAH21118.1"/>
    <property type="molecule type" value="Transcribed_RNA"/>
</dbReference>
<dbReference type="AlphaFoldDB" id="A0A0E9QYE7"/>
<reference evidence="1" key="1">
    <citation type="submission" date="2014-11" db="EMBL/GenBank/DDBJ databases">
        <authorList>
            <person name="Amaro Gonzalez C."/>
        </authorList>
    </citation>
    <scope>NUCLEOTIDE SEQUENCE</scope>
</reference>
<accession>A0A0E9QYE7</accession>
<sequence length="52" mass="6279">MHTVPVLNETQPPSTPFISYQSFQRHFYMVLIASKRYKGYKPPYHNRVRTHE</sequence>
<organism evidence="1">
    <name type="scientific">Anguilla anguilla</name>
    <name type="common">European freshwater eel</name>
    <name type="synonym">Muraena anguilla</name>
    <dbReference type="NCBI Taxonomy" id="7936"/>
    <lineage>
        <taxon>Eukaryota</taxon>
        <taxon>Metazoa</taxon>
        <taxon>Chordata</taxon>
        <taxon>Craniata</taxon>
        <taxon>Vertebrata</taxon>
        <taxon>Euteleostomi</taxon>
        <taxon>Actinopterygii</taxon>
        <taxon>Neopterygii</taxon>
        <taxon>Teleostei</taxon>
        <taxon>Anguilliformes</taxon>
        <taxon>Anguillidae</taxon>
        <taxon>Anguilla</taxon>
    </lineage>
</organism>
<protein>
    <submittedName>
        <fullName evidence="1">Uncharacterized protein</fullName>
    </submittedName>
</protein>